<dbReference type="PROSITE" id="PS50850">
    <property type="entry name" value="MFS"/>
    <property type="match status" value="1"/>
</dbReference>
<evidence type="ECO:0000256" key="1">
    <source>
        <dbReference type="ARBA" id="ARBA00004141"/>
    </source>
</evidence>
<feature type="compositionally biased region" description="Polar residues" evidence="8">
    <location>
        <begin position="525"/>
        <end position="537"/>
    </location>
</feature>
<evidence type="ECO:0000313" key="11">
    <source>
        <dbReference type="EMBL" id="QTD49722.1"/>
    </source>
</evidence>
<keyword evidence="5 9" id="KW-1133">Transmembrane helix</keyword>
<evidence type="ECO:0000256" key="6">
    <source>
        <dbReference type="ARBA" id="ARBA00023136"/>
    </source>
</evidence>
<dbReference type="InterPro" id="IPR005828">
    <property type="entry name" value="MFS_sugar_transport-like"/>
</dbReference>
<keyword evidence="6 9" id="KW-0472">Membrane</keyword>
<dbReference type="Pfam" id="PF00083">
    <property type="entry name" value="Sugar_tr"/>
    <property type="match status" value="2"/>
</dbReference>
<organism evidence="11 12">
    <name type="scientific">Sulfidibacter corallicola</name>
    <dbReference type="NCBI Taxonomy" id="2818388"/>
    <lineage>
        <taxon>Bacteria</taxon>
        <taxon>Pseudomonadati</taxon>
        <taxon>Acidobacteriota</taxon>
        <taxon>Holophagae</taxon>
        <taxon>Acanthopleuribacterales</taxon>
        <taxon>Acanthopleuribacteraceae</taxon>
        <taxon>Sulfidibacter</taxon>
    </lineage>
</organism>
<keyword evidence="4 9" id="KW-0812">Transmembrane</keyword>
<comment type="subcellular location">
    <subcellularLocation>
        <location evidence="1">Membrane</location>
        <topology evidence="1">Multi-pass membrane protein</topology>
    </subcellularLocation>
</comment>
<dbReference type="InterPro" id="IPR036259">
    <property type="entry name" value="MFS_trans_sf"/>
</dbReference>
<dbReference type="KEGG" id="scor:J3U87_29410"/>
<reference evidence="11" key="1">
    <citation type="submission" date="2021-03" db="EMBL/GenBank/DDBJ databases">
        <title>Acanthopleuribacteraceae sp. M133.</title>
        <authorList>
            <person name="Wang G."/>
        </authorList>
    </citation>
    <scope>NUCLEOTIDE SEQUENCE</scope>
    <source>
        <strain evidence="11">M133</strain>
    </source>
</reference>
<feature type="transmembrane region" description="Helical" evidence="9">
    <location>
        <begin position="258"/>
        <end position="282"/>
    </location>
</feature>
<dbReference type="PRINTS" id="PR00171">
    <property type="entry name" value="SUGRTRNSPORT"/>
</dbReference>
<evidence type="ECO:0000256" key="5">
    <source>
        <dbReference type="ARBA" id="ARBA00022989"/>
    </source>
</evidence>
<sequence length="537" mass="57879">MKPANRALMYACFVSLGGFVFGFDASVISGVIGFVVGKFNLNEWEQGLVVSAPTLGALIAASAAGIVADAIGRRKVLKIIAFLYLLSAVASAFAPNYQALVVARFIGGLAFASLMIAPMYIAEISPASLRGKMVSINQLNIMIGFSAAYFGNYFLLKLSGSDAAWVRTLGIDEAVWRWMLGIEVLPAAAFFLLLFFIPESPRWLVVKGRFQRARTVLQELQPHADVNAQIQAIKETSGKSRESLLHRFRQLFGPKVRYALIIGLIVGVAQQITGINAVYFYAPSIFEQSGVGKDAAFAQAASVGIINVVFTVIAMALIDRLGRKPLLIWGLSGVFLSMSLCAYGFYSAKYRLDRERLAPLAETVDVAALEPLLGQAFADDVSYKVALREALGDAVARANEAALIQAGIRMNPWLILIGILGFVASFAISLGPVMWVLFSEIFPNRIRGLAISFVGAINSLVSFGVQFLFPWEVANLGAPATFAIYGFFALIGLGLVAWLVPETKGKSLEQLETELARGRSGGGVQSPSELNPLQELS</sequence>
<evidence type="ECO:0000256" key="8">
    <source>
        <dbReference type="SAM" id="MobiDB-lite"/>
    </source>
</evidence>
<proteinExistence type="inferred from homology"/>
<dbReference type="NCBIfam" id="TIGR00879">
    <property type="entry name" value="SP"/>
    <property type="match status" value="1"/>
</dbReference>
<dbReference type="SUPFAM" id="SSF103473">
    <property type="entry name" value="MFS general substrate transporter"/>
    <property type="match status" value="1"/>
</dbReference>
<feature type="transmembrane region" description="Helical" evidence="9">
    <location>
        <begin position="297"/>
        <end position="318"/>
    </location>
</feature>
<dbReference type="InterPro" id="IPR050814">
    <property type="entry name" value="Myo-inositol_Transporter"/>
</dbReference>
<feature type="transmembrane region" description="Helical" evidence="9">
    <location>
        <begin position="325"/>
        <end position="346"/>
    </location>
</feature>
<keyword evidence="3 7" id="KW-0813">Transport</keyword>
<evidence type="ECO:0000313" key="12">
    <source>
        <dbReference type="Proteomes" id="UP000663929"/>
    </source>
</evidence>
<feature type="transmembrane region" description="Helical" evidence="9">
    <location>
        <begin position="134"/>
        <end position="155"/>
    </location>
</feature>
<dbReference type="PANTHER" id="PTHR48020">
    <property type="entry name" value="PROTON MYO-INOSITOL COTRANSPORTER"/>
    <property type="match status" value="1"/>
</dbReference>
<feature type="transmembrane region" description="Helical" evidence="9">
    <location>
        <begin position="449"/>
        <end position="469"/>
    </location>
</feature>
<feature type="transmembrane region" description="Helical" evidence="9">
    <location>
        <begin position="481"/>
        <end position="500"/>
    </location>
</feature>
<dbReference type="Proteomes" id="UP000663929">
    <property type="component" value="Chromosome"/>
</dbReference>
<evidence type="ECO:0000256" key="3">
    <source>
        <dbReference type="ARBA" id="ARBA00022448"/>
    </source>
</evidence>
<dbReference type="InterPro" id="IPR003663">
    <property type="entry name" value="Sugar/inositol_transpt"/>
</dbReference>
<feature type="transmembrane region" description="Helical" evidence="9">
    <location>
        <begin position="7"/>
        <end position="36"/>
    </location>
</feature>
<dbReference type="Gene3D" id="1.20.1250.20">
    <property type="entry name" value="MFS general substrate transporter like domains"/>
    <property type="match status" value="2"/>
</dbReference>
<feature type="transmembrane region" description="Helical" evidence="9">
    <location>
        <begin position="48"/>
        <end position="69"/>
    </location>
</feature>
<dbReference type="EMBL" id="CP071793">
    <property type="protein sequence ID" value="QTD49722.1"/>
    <property type="molecule type" value="Genomic_DNA"/>
</dbReference>
<dbReference type="GO" id="GO:0016020">
    <property type="term" value="C:membrane"/>
    <property type="evidence" value="ECO:0007669"/>
    <property type="project" value="UniProtKB-SubCell"/>
</dbReference>
<dbReference type="InterPro" id="IPR005829">
    <property type="entry name" value="Sugar_transporter_CS"/>
</dbReference>
<evidence type="ECO:0000256" key="7">
    <source>
        <dbReference type="RuleBase" id="RU003346"/>
    </source>
</evidence>
<feature type="transmembrane region" description="Helical" evidence="9">
    <location>
        <begin position="76"/>
        <end position="95"/>
    </location>
</feature>
<accession>A0A8A4TKR7</accession>
<feature type="transmembrane region" description="Helical" evidence="9">
    <location>
        <begin position="101"/>
        <end position="122"/>
    </location>
</feature>
<feature type="transmembrane region" description="Helical" evidence="9">
    <location>
        <begin position="413"/>
        <end position="437"/>
    </location>
</feature>
<comment type="similarity">
    <text evidence="2 7">Belongs to the major facilitator superfamily. Sugar transporter (TC 2.A.1.1) family.</text>
</comment>
<protein>
    <submittedName>
        <fullName evidence="11">Sugar porter family MFS transporter</fullName>
    </submittedName>
</protein>
<evidence type="ECO:0000256" key="2">
    <source>
        <dbReference type="ARBA" id="ARBA00010992"/>
    </source>
</evidence>
<feature type="domain" description="Major facilitator superfamily (MFS) profile" evidence="10">
    <location>
        <begin position="10"/>
        <end position="504"/>
    </location>
</feature>
<dbReference type="GO" id="GO:0022857">
    <property type="term" value="F:transmembrane transporter activity"/>
    <property type="evidence" value="ECO:0007669"/>
    <property type="project" value="InterPro"/>
</dbReference>
<dbReference type="AlphaFoldDB" id="A0A8A4TKR7"/>
<evidence type="ECO:0000259" key="10">
    <source>
        <dbReference type="PROSITE" id="PS50850"/>
    </source>
</evidence>
<dbReference type="RefSeq" id="WP_237379353.1">
    <property type="nucleotide sequence ID" value="NZ_CP071793.1"/>
</dbReference>
<dbReference type="PROSITE" id="PS00216">
    <property type="entry name" value="SUGAR_TRANSPORT_1"/>
    <property type="match status" value="2"/>
</dbReference>
<evidence type="ECO:0000256" key="4">
    <source>
        <dbReference type="ARBA" id="ARBA00022692"/>
    </source>
</evidence>
<keyword evidence="12" id="KW-1185">Reference proteome</keyword>
<dbReference type="InterPro" id="IPR020846">
    <property type="entry name" value="MFS_dom"/>
</dbReference>
<feature type="transmembrane region" description="Helical" evidence="9">
    <location>
        <begin position="175"/>
        <end position="197"/>
    </location>
</feature>
<dbReference type="PANTHER" id="PTHR48020:SF12">
    <property type="entry name" value="PROTON MYO-INOSITOL COTRANSPORTER"/>
    <property type="match status" value="1"/>
</dbReference>
<gene>
    <name evidence="11" type="ORF">J3U87_29410</name>
</gene>
<evidence type="ECO:0000256" key="9">
    <source>
        <dbReference type="SAM" id="Phobius"/>
    </source>
</evidence>
<feature type="region of interest" description="Disordered" evidence="8">
    <location>
        <begin position="516"/>
        <end position="537"/>
    </location>
</feature>
<name>A0A8A4TKR7_SULCO</name>